<dbReference type="Pfam" id="PF12666">
    <property type="entry name" value="PrgI"/>
    <property type="match status" value="1"/>
</dbReference>
<feature type="transmembrane region" description="Helical" evidence="2">
    <location>
        <begin position="45"/>
        <end position="68"/>
    </location>
</feature>
<sequence length="313" mass="32588">MARVRMPADIERDDKLLAGLSARQLLIIGVPGLGLWVLWSGLGGAVPLPVFGAVAIPVMGAAIATALVRRDGLSLDRLLAAAWRFARSPKRRATRTGTPAPEVPSWITAHPDPFPAPLDLPVEAIGDDGVIDLGNQGAAVILSCSTVNFSLRTEQEQDALVSGFASYLNSLSTPVQILVRAESVRLDPLVAALDEAAPALPHPALEQAAREHADYLADLAESRDLLYRHVLLVLREPSGNGRQAAATLQRRAEDAARALAAAGSNATVLDGPQAAAVLASSTNPAGSAPPEGLAAPDAVITGPHTTQNQEQEG</sequence>
<proteinExistence type="predicted"/>
<keyword evidence="2" id="KW-0472">Membrane</keyword>
<dbReference type="InterPro" id="IPR024414">
    <property type="entry name" value="Uncharacterised_PrgI"/>
</dbReference>
<organism evidence="3 4">
    <name type="scientific">Streptomonospora arabica</name>
    <dbReference type="NCBI Taxonomy" id="412417"/>
    <lineage>
        <taxon>Bacteria</taxon>
        <taxon>Bacillati</taxon>
        <taxon>Actinomycetota</taxon>
        <taxon>Actinomycetes</taxon>
        <taxon>Streptosporangiales</taxon>
        <taxon>Nocardiopsidaceae</taxon>
        <taxon>Streptomonospora</taxon>
    </lineage>
</organism>
<feature type="transmembrane region" description="Helical" evidence="2">
    <location>
        <begin position="20"/>
        <end position="39"/>
    </location>
</feature>
<protein>
    <submittedName>
        <fullName evidence="3">PrgI family protein</fullName>
    </submittedName>
</protein>
<feature type="region of interest" description="Disordered" evidence="1">
    <location>
        <begin position="280"/>
        <end position="313"/>
    </location>
</feature>
<evidence type="ECO:0000256" key="1">
    <source>
        <dbReference type="SAM" id="MobiDB-lite"/>
    </source>
</evidence>
<gene>
    <name evidence="3" type="ORF">ACFPCZ_06550</name>
</gene>
<keyword evidence="2" id="KW-0812">Transmembrane</keyword>
<evidence type="ECO:0000313" key="4">
    <source>
        <dbReference type="Proteomes" id="UP001595858"/>
    </source>
</evidence>
<name>A0ABV9SJ12_9ACTN</name>
<feature type="compositionally biased region" description="Polar residues" evidence="1">
    <location>
        <begin position="303"/>
        <end position="313"/>
    </location>
</feature>
<comment type="caution">
    <text evidence="3">The sequence shown here is derived from an EMBL/GenBank/DDBJ whole genome shotgun (WGS) entry which is preliminary data.</text>
</comment>
<evidence type="ECO:0000256" key="2">
    <source>
        <dbReference type="SAM" id="Phobius"/>
    </source>
</evidence>
<evidence type="ECO:0000313" key="3">
    <source>
        <dbReference type="EMBL" id="MFC4866284.1"/>
    </source>
</evidence>
<keyword evidence="4" id="KW-1185">Reference proteome</keyword>
<dbReference type="RefSeq" id="WP_344139754.1">
    <property type="nucleotide sequence ID" value="NZ_BAAAQI010000001.1"/>
</dbReference>
<reference evidence="4" key="1">
    <citation type="journal article" date="2019" name="Int. J. Syst. Evol. Microbiol.">
        <title>The Global Catalogue of Microorganisms (GCM) 10K type strain sequencing project: providing services to taxonomists for standard genome sequencing and annotation.</title>
        <authorList>
            <consortium name="The Broad Institute Genomics Platform"/>
            <consortium name="The Broad Institute Genome Sequencing Center for Infectious Disease"/>
            <person name="Wu L."/>
            <person name="Ma J."/>
        </authorList>
    </citation>
    <scope>NUCLEOTIDE SEQUENCE [LARGE SCALE GENOMIC DNA]</scope>
    <source>
        <strain evidence="4">CGMCC 4.7304</strain>
    </source>
</reference>
<keyword evidence="2" id="KW-1133">Transmembrane helix</keyword>
<dbReference type="Proteomes" id="UP001595858">
    <property type="component" value="Unassembled WGS sequence"/>
</dbReference>
<dbReference type="EMBL" id="JBHSIY010000006">
    <property type="protein sequence ID" value="MFC4866284.1"/>
    <property type="molecule type" value="Genomic_DNA"/>
</dbReference>
<accession>A0ABV9SJ12</accession>